<evidence type="ECO:0000259" key="5">
    <source>
        <dbReference type="Pfam" id="PF00151"/>
    </source>
</evidence>
<evidence type="ECO:0000256" key="4">
    <source>
        <dbReference type="RuleBase" id="RU004262"/>
    </source>
</evidence>
<evidence type="ECO:0000256" key="2">
    <source>
        <dbReference type="ARBA" id="ARBA00010701"/>
    </source>
</evidence>
<evidence type="ECO:0000313" key="6">
    <source>
        <dbReference type="EMBL" id="WAR22782.1"/>
    </source>
</evidence>
<gene>
    <name evidence="6" type="ORF">MAR_036451</name>
</gene>
<evidence type="ECO:0000256" key="3">
    <source>
        <dbReference type="ARBA" id="ARBA00022525"/>
    </source>
</evidence>
<organism evidence="6 7">
    <name type="scientific">Mya arenaria</name>
    <name type="common">Soft-shell clam</name>
    <dbReference type="NCBI Taxonomy" id="6604"/>
    <lineage>
        <taxon>Eukaryota</taxon>
        <taxon>Metazoa</taxon>
        <taxon>Spiralia</taxon>
        <taxon>Lophotrochozoa</taxon>
        <taxon>Mollusca</taxon>
        <taxon>Bivalvia</taxon>
        <taxon>Autobranchia</taxon>
        <taxon>Heteroconchia</taxon>
        <taxon>Euheterodonta</taxon>
        <taxon>Imparidentia</taxon>
        <taxon>Neoheterodontei</taxon>
        <taxon>Myida</taxon>
        <taxon>Myoidea</taxon>
        <taxon>Myidae</taxon>
        <taxon>Mya</taxon>
    </lineage>
</organism>
<reference evidence="6" key="1">
    <citation type="submission" date="2022-11" db="EMBL/GenBank/DDBJ databases">
        <title>Centuries of genome instability and evolution in soft-shell clam transmissible cancer (bioRxiv).</title>
        <authorList>
            <person name="Hart S.F.M."/>
            <person name="Yonemitsu M.A."/>
            <person name="Giersch R.M."/>
            <person name="Beal B.F."/>
            <person name="Arriagada G."/>
            <person name="Davis B.W."/>
            <person name="Ostrander E.A."/>
            <person name="Goff S.P."/>
            <person name="Metzger M.J."/>
        </authorList>
    </citation>
    <scope>NUCLEOTIDE SEQUENCE</scope>
    <source>
        <strain evidence="6">MELC-2E11</strain>
        <tissue evidence="6">Siphon/mantle</tissue>
    </source>
</reference>
<dbReference type="Pfam" id="PF00151">
    <property type="entry name" value="Lipase"/>
    <property type="match status" value="2"/>
</dbReference>
<feature type="domain" description="Lipase" evidence="5">
    <location>
        <begin position="25"/>
        <end position="95"/>
    </location>
</feature>
<comment type="subcellular location">
    <subcellularLocation>
        <location evidence="1">Secreted</location>
    </subcellularLocation>
</comment>
<keyword evidence="7" id="KW-1185">Reference proteome</keyword>
<comment type="similarity">
    <text evidence="2 4">Belongs to the AB hydrolase superfamily. Lipase family.</text>
</comment>
<sequence>MPDKPMSRTRNISGQVSDILPSIKADVNVVAVDWERGAGQTEYSQSAANTRVVGALIAHLLNALRDSRSLKFENVHLVGHSLGAHFAGYAGERVKSVSDILPSIKADVNVVAVDWERGAGQTEYSQSAANTRVVGALIAHLLNALRDSRSLKFQNVHLVGHSLGAHFAGYAGERVKS</sequence>
<dbReference type="InterPro" id="IPR013818">
    <property type="entry name" value="Lipase"/>
</dbReference>
<dbReference type="PANTHER" id="PTHR11610">
    <property type="entry name" value="LIPASE"/>
    <property type="match status" value="1"/>
</dbReference>
<evidence type="ECO:0000256" key="1">
    <source>
        <dbReference type="ARBA" id="ARBA00004613"/>
    </source>
</evidence>
<dbReference type="Gene3D" id="3.40.50.1820">
    <property type="entry name" value="alpha/beta hydrolase"/>
    <property type="match status" value="2"/>
</dbReference>
<accession>A0ABY7FP37</accession>
<dbReference type="InterPro" id="IPR029058">
    <property type="entry name" value="AB_hydrolase_fold"/>
</dbReference>
<name>A0ABY7FP37_MYAAR</name>
<dbReference type="InterPro" id="IPR000734">
    <property type="entry name" value="TAG_lipase"/>
</dbReference>
<dbReference type="Proteomes" id="UP001164746">
    <property type="component" value="Chromosome 13"/>
</dbReference>
<dbReference type="PRINTS" id="PR00821">
    <property type="entry name" value="TAGLIPASE"/>
</dbReference>
<dbReference type="EMBL" id="CP111024">
    <property type="protein sequence ID" value="WAR22782.1"/>
    <property type="molecule type" value="Genomic_DNA"/>
</dbReference>
<feature type="domain" description="Lipase" evidence="5">
    <location>
        <begin position="106"/>
        <end position="176"/>
    </location>
</feature>
<dbReference type="SUPFAM" id="SSF53474">
    <property type="entry name" value="alpha/beta-Hydrolases"/>
    <property type="match status" value="2"/>
</dbReference>
<proteinExistence type="inferred from homology"/>
<evidence type="ECO:0000313" key="7">
    <source>
        <dbReference type="Proteomes" id="UP001164746"/>
    </source>
</evidence>
<feature type="non-terminal residue" evidence="6">
    <location>
        <position position="1"/>
    </location>
</feature>
<protein>
    <submittedName>
        <fullName evidence="6">LIPR2-like protein</fullName>
    </submittedName>
</protein>
<keyword evidence="3" id="KW-0964">Secreted</keyword>